<evidence type="ECO:0000259" key="1">
    <source>
        <dbReference type="Pfam" id="PF26188"/>
    </source>
</evidence>
<reference evidence="2" key="1">
    <citation type="submission" date="2021-02" db="EMBL/GenBank/DDBJ databases">
        <authorList>
            <person name="Dougan E. K."/>
            <person name="Rhodes N."/>
            <person name="Thang M."/>
            <person name="Chan C."/>
        </authorList>
    </citation>
    <scope>NUCLEOTIDE SEQUENCE</scope>
</reference>
<dbReference type="EMBL" id="CAJNNV010025399">
    <property type="protein sequence ID" value="CAE8614283.1"/>
    <property type="molecule type" value="Genomic_DNA"/>
</dbReference>
<keyword evidence="3" id="KW-1185">Reference proteome</keyword>
<dbReference type="InterPro" id="IPR058917">
    <property type="entry name" value="RESC6_dom"/>
</dbReference>
<name>A0A813FP49_POLGL</name>
<dbReference type="AlphaFoldDB" id="A0A813FP49"/>
<organism evidence="2 3">
    <name type="scientific">Polarella glacialis</name>
    <name type="common">Dinoflagellate</name>
    <dbReference type="NCBI Taxonomy" id="89957"/>
    <lineage>
        <taxon>Eukaryota</taxon>
        <taxon>Sar</taxon>
        <taxon>Alveolata</taxon>
        <taxon>Dinophyceae</taxon>
        <taxon>Suessiales</taxon>
        <taxon>Suessiaceae</taxon>
        <taxon>Polarella</taxon>
    </lineage>
</organism>
<feature type="domain" description="RNA-editing substrate-binding complex 6 protein" evidence="1">
    <location>
        <begin position="2"/>
        <end position="152"/>
    </location>
</feature>
<dbReference type="Pfam" id="PF26188">
    <property type="entry name" value="RESC6"/>
    <property type="match status" value="1"/>
</dbReference>
<protein>
    <recommendedName>
        <fullName evidence="1">RNA-editing substrate-binding complex 6 protein domain-containing protein</fullName>
    </recommendedName>
</protein>
<comment type="caution">
    <text evidence="2">The sequence shown here is derived from an EMBL/GenBank/DDBJ whole genome shotgun (WGS) entry which is preliminary data.</text>
</comment>
<proteinExistence type="predicted"/>
<sequence length="393" mass="42820">MMASSFASLGVPHAAMFEAIAAAAVRGISRFNARDLESVVFAFATAGVAAPELFAAVAAQALPKLRDFNSLDLANLSWAFVKAGKGLASDSLLQAVAPRAVVLLDQGSFPSQALANLAWAFKFAQVESQQVLQRLSKEVVRKMDRHEVHHVVALLALDLPCAEALGQHLGKVLFHFLCAMPQKREGWWNDDFENVVVGLKADHLGRLGTRFVLAKLGASSSPPLGFLRRARKEIERHFERHPALLKELIRSGSATEGRAAAFLEYEICETRHGRLPKLQGCLLRENAAPIGRKDEPRCLRPVRSLKVGSHIDRGLRGEFLVLEELCCKLLALEASHLEGTVRLYATGFPCLSCLSAVAQFRQGWGCGRLDRVQASTCTQLHDASLRFGGAIAS</sequence>
<gene>
    <name evidence="2" type="ORF">PGLA1383_LOCUS32010</name>
</gene>
<accession>A0A813FP49</accession>
<dbReference type="Proteomes" id="UP000654075">
    <property type="component" value="Unassembled WGS sequence"/>
</dbReference>
<evidence type="ECO:0000313" key="2">
    <source>
        <dbReference type="EMBL" id="CAE8614283.1"/>
    </source>
</evidence>
<evidence type="ECO:0000313" key="3">
    <source>
        <dbReference type="Proteomes" id="UP000654075"/>
    </source>
</evidence>